<dbReference type="GO" id="GO:0016779">
    <property type="term" value="F:nucleotidyltransferase activity"/>
    <property type="evidence" value="ECO:0007669"/>
    <property type="project" value="UniProtKB-KW"/>
</dbReference>
<evidence type="ECO:0000313" key="4">
    <source>
        <dbReference type="Proteomes" id="UP000199423"/>
    </source>
</evidence>
<dbReference type="InterPro" id="IPR025877">
    <property type="entry name" value="MobA-like_NTP_Trfase"/>
</dbReference>
<proteinExistence type="predicted"/>
<keyword evidence="3" id="KW-0548">Nucleotidyltransferase</keyword>
<name>A0A1I7MVI2_9HYPH</name>
<feature type="domain" description="MobA-like NTP transferase" evidence="2">
    <location>
        <begin position="5"/>
        <end position="168"/>
    </location>
</feature>
<sequence length="203" mass="21774">MKLAAVILAAGSSSRFENGHKLLVEIDGTPMVRRVCSALAQSKIDDIILVTGGTDDRVAKAAGQGRWRIVENPDADDGLSTSLRTGLRNIDRTVDGLLIALADMPGISSALVDKLVSAFEINPDAIVFPASPDGRRGHPIIWPRSLFAALDTVTGDRGGREILAQHQELWRPVACDEPGAFADIDTRADLATFVAPDQPTRRK</sequence>
<dbReference type="CDD" id="cd04182">
    <property type="entry name" value="GT_2_like_f"/>
    <property type="match status" value="1"/>
</dbReference>
<keyword evidence="1" id="KW-0460">Magnesium</keyword>
<evidence type="ECO:0000256" key="1">
    <source>
        <dbReference type="ARBA" id="ARBA00022842"/>
    </source>
</evidence>
<dbReference type="InterPro" id="IPR029044">
    <property type="entry name" value="Nucleotide-diphossugar_trans"/>
</dbReference>
<dbReference type="Gene3D" id="3.90.550.10">
    <property type="entry name" value="Spore Coat Polysaccharide Biosynthesis Protein SpsA, Chain A"/>
    <property type="match status" value="1"/>
</dbReference>
<dbReference type="STRING" id="51670.SAMN04488557_0439"/>
<organism evidence="3 4">
    <name type="scientific">Hyphomicrobium facile</name>
    <dbReference type="NCBI Taxonomy" id="51670"/>
    <lineage>
        <taxon>Bacteria</taxon>
        <taxon>Pseudomonadati</taxon>
        <taxon>Pseudomonadota</taxon>
        <taxon>Alphaproteobacteria</taxon>
        <taxon>Hyphomicrobiales</taxon>
        <taxon>Hyphomicrobiaceae</taxon>
        <taxon>Hyphomicrobium</taxon>
    </lineage>
</organism>
<keyword evidence="3" id="KW-0808">Transferase</keyword>
<keyword evidence="4" id="KW-1185">Reference proteome</keyword>
<dbReference type="PANTHER" id="PTHR43777:SF1">
    <property type="entry name" value="MOLYBDENUM COFACTOR CYTIDYLYLTRANSFERASE"/>
    <property type="match status" value="1"/>
</dbReference>
<gene>
    <name evidence="3" type="ORF">SAMN04488557_0439</name>
</gene>
<evidence type="ECO:0000313" key="3">
    <source>
        <dbReference type="EMBL" id="SFV26356.1"/>
    </source>
</evidence>
<dbReference type="PANTHER" id="PTHR43777">
    <property type="entry name" value="MOLYBDENUM COFACTOR CYTIDYLYLTRANSFERASE"/>
    <property type="match status" value="1"/>
</dbReference>
<reference evidence="4" key="1">
    <citation type="submission" date="2016-10" db="EMBL/GenBank/DDBJ databases">
        <authorList>
            <person name="Varghese N."/>
            <person name="Submissions S."/>
        </authorList>
    </citation>
    <scope>NUCLEOTIDE SEQUENCE [LARGE SCALE GENOMIC DNA]</scope>
    <source>
        <strain evidence="4">DSM 1565</strain>
    </source>
</reference>
<dbReference type="SUPFAM" id="SSF53448">
    <property type="entry name" value="Nucleotide-diphospho-sugar transferases"/>
    <property type="match status" value="1"/>
</dbReference>
<dbReference type="RefSeq" id="WP_177228019.1">
    <property type="nucleotide sequence ID" value="NZ_FPCH01000001.1"/>
</dbReference>
<protein>
    <submittedName>
        <fullName evidence="3">Molybdenum cofactor cytidylyltransferase</fullName>
    </submittedName>
</protein>
<dbReference type="Pfam" id="PF12804">
    <property type="entry name" value="NTP_transf_3"/>
    <property type="match status" value="1"/>
</dbReference>
<dbReference type="AlphaFoldDB" id="A0A1I7MVI2"/>
<dbReference type="EMBL" id="FPCH01000001">
    <property type="protein sequence ID" value="SFV26356.1"/>
    <property type="molecule type" value="Genomic_DNA"/>
</dbReference>
<evidence type="ECO:0000259" key="2">
    <source>
        <dbReference type="Pfam" id="PF12804"/>
    </source>
</evidence>
<accession>A0A1I7MVI2</accession>
<dbReference type="Proteomes" id="UP000199423">
    <property type="component" value="Unassembled WGS sequence"/>
</dbReference>